<keyword evidence="3 6" id="KW-0808">Transferase</keyword>
<protein>
    <recommendedName>
        <fullName evidence="2 6">Malonyl CoA-acyl carrier protein transacylase</fullName>
        <ecNumber evidence="1 6">2.3.1.39</ecNumber>
    </recommendedName>
</protein>
<dbReference type="InterPro" id="IPR001227">
    <property type="entry name" value="Ac_transferase_dom_sf"/>
</dbReference>
<dbReference type="SUPFAM" id="SSF55048">
    <property type="entry name" value="Probable ACP-binding domain of malonyl-CoA ACP transacylase"/>
    <property type="match status" value="1"/>
</dbReference>
<evidence type="ECO:0000256" key="5">
    <source>
        <dbReference type="ARBA" id="ARBA00048462"/>
    </source>
</evidence>
<sequence length="342" mass="37632">MTIFEKTKMYNTLCVEVSKGDAVIALLFPGQGSQYVGMGKALAQHFPVIRDRFQEADEFFSCTGQSLVKIIEQGPLELLMETRWAQPALFTLSCGLFDVVYQHCFSSNFSVGWVAGHSLGEYSALYAAGCFSFREGLAHIQARCQAMSEITDGTMAAILKLSVAQVHHLIQDYGHEEVELANDNCPGQVVISGKREGVHRILTYAQSQGARCIPLNVSGPFHSSFMSSAGKKFEAYLKSVKFSDPVIPVLTNTTASPQLDSNYIKAQLIPHLTHPVRWRETLQTLYALGSRCYLEIGPGSVLTGLLKKTVDSVYSISLGDLASLENWMQSFLTPSIKAMQNL</sequence>
<dbReference type="InterPro" id="IPR024925">
    <property type="entry name" value="Malonyl_CoA-ACP_transAc"/>
</dbReference>
<dbReference type="GO" id="GO:0005829">
    <property type="term" value="C:cytosol"/>
    <property type="evidence" value="ECO:0007669"/>
    <property type="project" value="TreeGrafter"/>
</dbReference>
<dbReference type="PIRSF" id="PIRSF000446">
    <property type="entry name" value="Mct"/>
    <property type="match status" value="1"/>
</dbReference>
<feature type="domain" description="Malonyl-CoA:ACP transacylase (MAT)" evidence="8">
    <location>
        <begin position="27"/>
        <end position="321"/>
    </location>
</feature>
<dbReference type="STRING" id="1399147.P618_200941"/>
<reference evidence="9 10" key="1">
    <citation type="journal article" date="2014" name="FEMS Microbiol. Lett.">
        <title>Draft genome sequences of three Holospora species (Holospora obtusa, Holospora undulata, and Holospora elegans), endonuclear symbiotic bacteria of the ciliate Paramecium caudatum.</title>
        <authorList>
            <person name="Dohra H."/>
            <person name="Tanaka K."/>
            <person name="Suzuki T."/>
            <person name="Fujishima M."/>
            <person name="Suzuki H."/>
        </authorList>
    </citation>
    <scope>NUCLEOTIDE SEQUENCE [LARGE SCALE GENOMIC DNA]</scope>
    <source>
        <strain evidence="9 10">F1</strain>
    </source>
</reference>
<dbReference type="InterPro" id="IPR004410">
    <property type="entry name" value="Malonyl_CoA-ACP_transAc_FabD"/>
</dbReference>
<dbReference type="SUPFAM" id="SSF52151">
    <property type="entry name" value="FabD/lysophospholipase-like"/>
    <property type="match status" value="1"/>
</dbReference>
<accession>W6TGA8</accession>
<organism evidence="9 10">
    <name type="scientific">Holospora obtusa F1</name>
    <dbReference type="NCBI Taxonomy" id="1399147"/>
    <lineage>
        <taxon>Bacteria</taxon>
        <taxon>Pseudomonadati</taxon>
        <taxon>Pseudomonadota</taxon>
        <taxon>Alphaproteobacteria</taxon>
        <taxon>Holosporales</taxon>
        <taxon>Holosporaceae</taxon>
        <taxon>Holospora</taxon>
    </lineage>
</organism>
<dbReference type="OrthoDB" id="9808564at2"/>
<dbReference type="Proteomes" id="UP000019112">
    <property type="component" value="Unassembled WGS sequence"/>
</dbReference>
<evidence type="ECO:0000313" key="9">
    <source>
        <dbReference type="EMBL" id="ETZ06870.1"/>
    </source>
</evidence>
<evidence type="ECO:0000313" key="10">
    <source>
        <dbReference type="Proteomes" id="UP000019112"/>
    </source>
</evidence>
<evidence type="ECO:0000256" key="7">
    <source>
        <dbReference type="PIRSR" id="PIRSR000446-1"/>
    </source>
</evidence>
<dbReference type="InterPro" id="IPR014043">
    <property type="entry name" value="Acyl_transferase_dom"/>
</dbReference>
<dbReference type="InterPro" id="IPR050858">
    <property type="entry name" value="Mal-CoA-ACP_Trans/PKS_FabD"/>
</dbReference>
<gene>
    <name evidence="9" type="ORF">P618_200941</name>
</gene>
<dbReference type="GO" id="GO:0006633">
    <property type="term" value="P:fatty acid biosynthetic process"/>
    <property type="evidence" value="ECO:0007669"/>
    <property type="project" value="TreeGrafter"/>
</dbReference>
<dbReference type="InterPro" id="IPR016035">
    <property type="entry name" value="Acyl_Trfase/lysoPLipase"/>
</dbReference>
<feature type="active site" evidence="7">
    <location>
        <position position="222"/>
    </location>
</feature>
<dbReference type="Gene3D" id="3.30.70.250">
    <property type="entry name" value="Malonyl-CoA ACP transacylase, ACP-binding"/>
    <property type="match status" value="1"/>
</dbReference>
<feature type="active site" evidence="7">
    <location>
        <position position="118"/>
    </location>
</feature>
<comment type="similarity">
    <text evidence="6">Belongs to the fabD family.</text>
</comment>
<name>W6TGA8_HOLOB</name>
<proteinExistence type="inferred from homology"/>
<dbReference type="SMART" id="SM00827">
    <property type="entry name" value="PKS_AT"/>
    <property type="match status" value="1"/>
</dbReference>
<dbReference type="EMBL" id="AWTR02000079">
    <property type="protein sequence ID" value="ETZ06870.1"/>
    <property type="molecule type" value="Genomic_DNA"/>
</dbReference>
<dbReference type="GO" id="GO:0004314">
    <property type="term" value="F:[acyl-carrier-protein] S-malonyltransferase activity"/>
    <property type="evidence" value="ECO:0007669"/>
    <property type="project" value="UniProtKB-EC"/>
</dbReference>
<dbReference type="NCBIfam" id="TIGR00128">
    <property type="entry name" value="fabD"/>
    <property type="match status" value="1"/>
</dbReference>
<dbReference type="PANTHER" id="PTHR42681">
    <property type="entry name" value="MALONYL-COA-ACYL CARRIER PROTEIN TRANSACYLASE, MITOCHONDRIAL"/>
    <property type="match status" value="1"/>
</dbReference>
<dbReference type="PANTHER" id="PTHR42681:SF1">
    <property type="entry name" value="MALONYL-COA-ACYL CARRIER PROTEIN TRANSACYLASE, MITOCHONDRIAL"/>
    <property type="match status" value="1"/>
</dbReference>
<evidence type="ECO:0000256" key="3">
    <source>
        <dbReference type="ARBA" id="ARBA00022679"/>
    </source>
</evidence>
<dbReference type="InterPro" id="IPR016036">
    <property type="entry name" value="Malonyl_transacylase_ACP-bd"/>
</dbReference>
<comment type="caution">
    <text evidence="9">The sequence shown here is derived from an EMBL/GenBank/DDBJ whole genome shotgun (WGS) entry which is preliminary data.</text>
</comment>
<dbReference type="AlphaFoldDB" id="W6TGA8"/>
<dbReference type="EC" id="2.3.1.39" evidence="1 6"/>
<evidence type="ECO:0000256" key="1">
    <source>
        <dbReference type="ARBA" id="ARBA00013258"/>
    </source>
</evidence>
<dbReference type="Pfam" id="PF00698">
    <property type="entry name" value="Acyl_transf_1"/>
    <property type="match status" value="1"/>
</dbReference>
<evidence type="ECO:0000256" key="4">
    <source>
        <dbReference type="ARBA" id="ARBA00023315"/>
    </source>
</evidence>
<evidence type="ECO:0000259" key="8">
    <source>
        <dbReference type="SMART" id="SM00827"/>
    </source>
</evidence>
<comment type="catalytic activity">
    <reaction evidence="5 6">
        <text>holo-[ACP] + malonyl-CoA = malonyl-[ACP] + CoA</text>
        <dbReference type="Rhea" id="RHEA:41792"/>
        <dbReference type="Rhea" id="RHEA-COMP:9623"/>
        <dbReference type="Rhea" id="RHEA-COMP:9685"/>
        <dbReference type="ChEBI" id="CHEBI:57287"/>
        <dbReference type="ChEBI" id="CHEBI:57384"/>
        <dbReference type="ChEBI" id="CHEBI:64479"/>
        <dbReference type="ChEBI" id="CHEBI:78449"/>
        <dbReference type="EC" id="2.3.1.39"/>
    </reaction>
</comment>
<keyword evidence="10" id="KW-1185">Reference proteome</keyword>
<evidence type="ECO:0000256" key="2">
    <source>
        <dbReference type="ARBA" id="ARBA00018953"/>
    </source>
</evidence>
<dbReference type="eggNOG" id="COG0331">
    <property type="taxonomic scope" value="Bacteria"/>
</dbReference>
<dbReference type="Gene3D" id="3.40.366.10">
    <property type="entry name" value="Malonyl-Coenzyme A Acyl Carrier Protein, domain 2"/>
    <property type="match status" value="1"/>
</dbReference>
<keyword evidence="4 6" id="KW-0012">Acyltransferase</keyword>
<evidence type="ECO:0000256" key="6">
    <source>
        <dbReference type="PIRNR" id="PIRNR000446"/>
    </source>
</evidence>